<dbReference type="CDD" id="cd17092">
    <property type="entry name" value="FERM1_F1_Myosin-VII"/>
    <property type="match status" value="1"/>
</dbReference>
<evidence type="ECO:0000313" key="16">
    <source>
        <dbReference type="Proteomes" id="UP000516260"/>
    </source>
</evidence>
<dbReference type="CDD" id="cd23767">
    <property type="entry name" value="IQCD"/>
    <property type="match status" value="1"/>
</dbReference>
<dbReference type="InterPro" id="IPR041793">
    <property type="entry name" value="MyoVII_FERM_C1"/>
</dbReference>
<evidence type="ECO:0000256" key="3">
    <source>
        <dbReference type="ARBA" id="ARBA00022490"/>
    </source>
</evidence>
<dbReference type="SMART" id="SM00242">
    <property type="entry name" value="MYSc"/>
    <property type="match status" value="1"/>
</dbReference>
<feature type="compositionally biased region" description="Low complexity" evidence="11">
    <location>
        <begin position="929"/>
        <end position="939"/>
    </location>
</feature>
<dbReference type="InterPro" id="IPR027417">
    <property type="entry name" value="P-loop_NTPase"/>
</dbReference>
<dbReference type="SUPFAM" id="SSF54236">
    <property type="entry name" value="Ubiquitin-like"/>
    <property type="match status" value="1"/>
</dbReference>
<reference evidence="15 16" key="1">
    <citation type="submission" date="2019-04" db="EMBL/GenBank/DDBJ databases">
        <title>The sequence and de novo assembly of Takifugu bimaculatus genome using PacBio and Hi-C technologies.</title>
        <authorList>
            <person name="Xu P."/>
            <person name="Liu B."/>
            <person name="Zhou Z."/>
        </authorList>
    </citation>
    <scope>NUCLEOTIDE SEQUENCE [LARGE SCALE GENOMIC DNA]</scope>
    <source>
        <strain evidence="15">TB-2018</strain>
        <tissue evidence="15">Muscle</tissue>
    </source>
</reference>
<evidence type="ECO:0000259" key="13">
    <source>
        <dbReference type="PROSITE" id="PS51016"/>
    </source>
</evidence>
<dbReference type="Gene3D" id="1.20.80.10">
    <property type="match status" value="1"/>
</dbReference>
<dbReference type="InterPro" id="IPR035963">
    <property type="entry name" value="FERM_2"/>
</dbReference>
<feature type="region of interest" description="Disordered" evidence="11">
    <location>
        <begin position="908"/>
        <end position="952"/>
    </location>
</feature>
<dbReference type="PROSITE" id="PS50096">
    <property type="entry name" value="IQ"/>
    <property type="match status" value="2"/>
</dbReference>
<dbReference type="SMART" id="SM00015">
    <property type="entry name" value="IQ"/>
    <property type="match status" value="4"/>
</dbReference>
<dbReference type="PANTHER" id="PTHR22692:SF24">
    <property type="entry name" value="MYOSIN VIIB"/>
    <property type="match status" value="1"/>
</dbReference>
<dbReference type="GO" id="GO:0003779">
    <property type="term" value="F:actin binding"/>
    <property type="evidence" value="ECO:0007669"/>
    <property type="project" value="UniProtKB-KW"/>
</dbReference>
<keyword evidence="7 10" id="KW-0518">Myosin</keyword>
<dbReference type="GO" id="GO:0005737">
    <property type="term" value="C:cytoplasm"/>
    <property type="evidence" value="ECO:0007669"/>
    <property type="project" value="UniProtKB-SubCell"/>
</dbReference>
<evidence type="ECO:0000256" key="11">
    <source>
        <dbReference type="SAM" id="MobiDB-lite"/>
    </source>
</evidence>
<evidence type="ECO:0000256" key="4">
    <source>
        <dbReference type="ARBA" id="ARBA00022737"/>
    </source>
</evidence>
<protein>
    <recommendedName>
        <fullName evidence="17">Myosin VIIBb</fullName>
    </recommendedName>
</protein>
<dbReference type="Pfam" id="PF21989">
    <property type="entry name" value="RA_2"/>
    <property type="match status" value="1"/>
</dbReference>
<dbReference type="SMART" id="SM00139">
    <property type="entry name" value="MyTH4"/>
    <property type="match status" value="1"/>
</dbReference>
<dbReference type="Gene3D" id="1.20.120.720">
    <property type="entry name" value="Myosin VI head, motor domain, U50 subdomain"/>
    <property type="match status" value="1"/>
</dbReference>
<dbReference type="InterPro" id="IPR019749">
    <property type="entry name" value="Band_41_domain"/>
</dbReference>
<evidence type="ECO:0008006" key="17">
    <source>
        <dbReference type="Google" id="ProtNLM"/>
    </source>
</evidence>
<evidence type="ECO:0000256" key="10">
    <source>
        <dbReference type="PROSITE-ProRule" id="PRU00782"/>
    </source>
</evidence>
<keyword evidence="4" id="KW-0677">Repeat</keyword>
<evidence type="ECO:0000256" key="5">
    <source>
        <dbReference type="ARBA" id="ARBA00022741"/>
    </source>
</evidence>
<dbReference type="GO" id="GO:0005524">
    <property type="term" value="F:ATP binding"/>
    <property type="evidence" value="ECO:0007669"/>
    <property type="project" value="UniProtKB-UniRule"/>
</dbReference>
<dbReference type="Pfam" id="PF00612">
    <property type="entry name" value="IQ"/>
    <property type="match status" value="2"/>
</dbReference>
<dbReference type="SUPFAM" id="SSF52540">
    <property type="entry name" value="P-loop containing nucleoside triphosphate hydrolases"/>
    <property type="match status" value="1"/>
</dbReference>
<proteinExistence type="inferred from homology"/>
<dbReference type="Gene3D" id="1.25.40.530">
    <property type="entry name" value="MyTH4 domain"/>
    <property type="match status" value="1"/>
</dbReference>
<accession>A0A4Z2C0W8</accession>
<keyword evidence="8 10" id="KW-0505">Motor protein</keyword>
<dbReference type="Pfam" id="PF24123">
    <property type="entry name" value="Myosin_VII_N"/>
    <property type="match status" value="1"/>
</dbReference>
<dbReference type="InterPro" id="IPR038185">
    <property type="entry name" value="MyTH4_dom_sf"/>
</dbReference>
<evidence type="ECO:0000256" key="7">
    <source>
        <dbReference type="ARBA" id="ARBA00023123"/>
    </source>
</evidence>
<dbReference type="InterPro" id="IPR019748">
    <property type="entry name" value="FERM_central"/>
</dbReference>
<comment type="similarity">
    <text evidence="2 10">Belongs to the TRAFAC class myosin-kinesin ATPase superfamily. Myosin family.</text>
</comment>
<dbReference type="GO" id="GO:0003774">
    <property type="term" value="F:cytoskeletal motor activity"/>
    <property type="evidence" value="ECO:0007669"/>
    <property type="project" value="UniProtKB-UniRule"/>
</dbReference>
<keyword evidence="5 10" id="KW-0547">Nucleotide-binding</keyword>
<evidence type="ECO:0000259" key="14">
    <source>
        <dbReference type="PROSITE" id="PS51456"/>
    </source>
</evidence>
<dbReference type="Gene3D" id="6.20.240.20">
    <property type="match status" value="1"/>
</dbReference>
<evidence type="ECO:0000256" key="9">
    <source>
        <dbReference type="ARBA" id="ARBA00023203"/>
    </source>
</evidence>
<evidence type="ECO:0000256" key="8">
    <source>
        <dbReference type="ARBA" id="ARBA00023175"/>
    </source>
</evidence>
<keyword evidence="3" id="KW-0963">Cytoplasm</keyword>
<dbReference type="InterPro" id="IPR036106">
    <property type="entry name" value="MYSc_Myo7"/>
</dbReference>
<dbReference type="InterPro" id="IPR057130">
    <property type="entry name" value="Myosin_VII_N"/>
</dbReference>
<dbReference type="FunFam" id="1.10.10.820:FF:000001">
    <property type="entry name" value="Myosin heavy chain"/>
    <property type="match status" value="1"/>
</dbReference>
<dbReference type="InterPro" id="IPR014352">
    <property type="entry name" value="FERM/acyl-CoA-bd_prot_sf"/>
</dbReference>
<dbReference type="SMART" id="SM00295">
    <property type="entry name" value="B41"/>
    <property type="match status" value="1"/>
</dbReference>
<dbReference type="PROSITE" id="PS50057">
    <property type="entry name" value="FERM_3"/>
    <property type="match status" value="1"/>
</dbReference>
<dbReference type="InterPro" id="IPR000299">
    <property type="entry name" value="FERM_domain"/>
</dbReference>
<feature type="domain" description="FERM" evidence="12">
    <location>
        <begin position="1200"/>
        <end position="1516"/>
    </location>
</feature>
<dbReference type="InterPro" id="IPR051567">
    <property type="entry name" value="Unconventional_Myosin_ATPase"/>
</dbReference>
<dbReference type="Gene3D" id="3.40.850.10">
    <property type="entry name" value="Kinesin motor domain"/>
    <property type="match status" value="1"/>
</dbReference>
<evidence type="ECO:0000256" key="2">
    <source>
        <dbReference type="ARBA" id="ARBA00008314"/>
    </source>
</evidence>
<dbReference type="CDD" id="cd14473">
    <property type="entry name" value="FERM_B-lobe"/>
    <property type="match status" value="1"/>
</dbReference>
<keyword evidence="6 10" id="KW-0067">ATP-binding</keyword>
<evidence type="ECO:0000313" key="15">
    <source>
        <dbReference type="EMBL" id="TNM98024.1"/>
    </source>
</evidence>
<keyword evidence="16" id="KW-1185">Reference proteome</keyword>
<dbReference type="InterPro" id="IPR001609">
    <property type="entry name" value="Myosin_head_motor_dom-like"/>
</dbReference>
<comment type="caution">
    <text evidence="15">The sequence shown here is derived from an EMBL/GenBank/DDBJ whole genome shotgun (WGS) entry which is preliminary data.</text>
</comment>
<feature type="compositionally biased region" description="Polar residues" evidence="11">
    <location>
        <begin position="908"/>
        <end position="918"/>
    </location>
</feature>
<comment type="subcellular location">
    <subcellularLocation>
        <location evidence="1">Cytoplasm</location>
    </subcellularLocation>
</comment>
<dbReference type="InterPro" id="IPR000048">
    <property type="entry name" value="IQ_motif_EF-hand-BS"/>
</dbReference>
<dbReference type="Gene3D" id="1.20.5.190">
    <property type="match status" value="2"/>
</dbReference>
<gene>
    <name evidence="15" type="ORF">fugu_014270</name>
</gene>
<dbReference type="CDD" id="cd01381">
    <property type="entry name" value="MYSc_Myo7"/>
    <property type="match status" value="1"/>
</dbReference>
<dbReference type="PROSITE" id="PS51016">
    <property type="entry name" value="MYTH4"/>
    <property type="match status" value="1"/>
</dbReference>
<dbReference type="Gene3D" id="1.10.10.820">
    <property type="match status" value="1"/>
</dbReference>
<feature type="domain" description="Myosin motor" evidence="14">
    <location>
        <begin position="59"/>
        <end position="763"/>
    </location>
</feature>
<dbReference type="PRINTS" id="PR00193">
    <property type="entry name" value="MYOSINHEAVY"/>
</dbReference>
<feature type="binding site" evidence="10">
    <location>
        <begin position="162"/>
        <end position="169"/>
    </location>
    <ligand>
        <name>ATP</name>
        <dbReference type="ChEBI" id="CHEBI:30616"/>
    </ligand>
</feature>
<dbReference type="Gene3D" id="3.10.20.90">
    <property type="entry name" value="Phosphatidylinositol 3-kinase Catalytic Subunit, Chain A, domain 1"/>
    <property type="match status" value="1"/>
</dbReference>
<name>A0A4Z2C0W8_9TELE</name>
<evidence type="ECO:0000256" key="6">
    <source>
        <dbReference type="ARBA" id="ARBA00022840"/>
    </source>
</evidence>
<sequence>MLEKGEWVWVDSTAGVAIGARVKVTSSGQRLLVDDEGKEHSLSQELEASLRVMHPTLEEGVDDMIDLGEMSEAGLLRNLMLRHKRGIIYTYIGSVLVAINPYQDFPIYTSEQVRLYHGRNLGELPPHIYALAEACYSGHDPPSSEPVLHHQVRRTVQQCGVGESGAGKTESTKLILRYLASVSSEMSEQRTERLILESNPILEAFGNAKTIRNDNSSRFGKYLEIFFNRDGVIEGARMEQYLLEKSRVCHQAPEERNYHIFYCMLAGTTAEEKETLGLGDAREYAFLTKGACVECEGRDDGEIYQDVCSALELFFSDNQRRDILKLLAAILHLGNCNTQNNLETCHVNKSGHFRVAASLLGVRKTLLASSLTSRSIMTMRESVTKPLSSKQASDCRDALVKAIYNNLFIWIVGKINSVIYSNLAESPKSSFLSVGLLDIFGFENFDRNSFEQLFINFANEKLQKFFVDHIFRQEQEEYQREEIPWTNIRFNDNREIVDLLAVKPCNLLALIDEESQFPRGSDFSMLQKMNQHHTGNRNYVASSREGDTDFGIRHFAGVVYYESRGFLEKNRDAVSLDLIKMVDVSTNQLLREMFQSQLPKTEMKISINNRVTMTPRNSVRGPVDNSKQVPTLSGQFRQSLDSLMKALSDCQPFFVRCIKPNDKRQPKVFDRNLCMHQLKCFGMMDTIHIRKLGYPIRHSHKDFLNRYRMLLDRTVCDPKTNTAAACCEAICRSVIQDKNKWKIGKTKIFLKDSRDIILEQTRDRMRNRAALVIQTFMKGSKDRISFLRKRRAAVMLQNYWRSCRRRRKIHSGFERLISKIRSRKLRSQYLRQQAAAVTIQRHLRGYFVRKDLKQKSNAAVRLQAFTRGMLARRRTEKIRDDNHELIASELQQRLLAIARELEDPESFAQQDDLQVKSSESPHVKENGITPFSSPASSTSTPPPEEDEEFEDNSGEFSFHRFSVLHFQGGATHTHIIQRLTEPLLHHDDEGDALACLTVWWVILRFMEDLPEPTSPQTATKDSRPVSRNLPMKQGIKLDDIVELEQEAFGKNKIKHRGGNRRPTVIPAELEDFREEENVLVGEGPNPDRPLSSLEKLHLIAGYALSRKDIRDEIYCQICKQLVKNRNKRSQMKGWTLLSICLGIFPPTDLFMKYLERFLLQGPEGYGSYCSELLSRIKVNGERKEPPCWIELQAAKSKGPINVSVALLDGRSVDLHLDSASIAAEVCRALADKINLQDKYGFSLYISLFDKMWSLGSCGDHVLDAISQCEQEMRRQGKEGRDAPWTLCFRKELFAPWHDCSMDPISTDLIYRQVIKGIKSSEYTCEKEDEHISLAAMHYHIQFGPAYNRDNMQKVVEECIADELIESRGTAKWIDLISSAHLQAAASGQSSSGDPCVTITQAPKGKSEDVKVELVNSARQKWPLKFSRFYEGHLLKTGTFTVAVNWSGILFMDGKDKKLLEMSYLEIQRVHTRYRSESGPPSVGLTTVRGEFVLKGEKAADMAALIEEHLEGLRGRSVYTLAQQDISRTEDPTFLVCKRGDLLLVEREDQPSADATWIRATNQRTRSSGTVYRDLLLFLPTLSRPSEDVLELLSPGQKKMPVVQNSAEGEETVAPVSLKDFALENFRPAGSRHGAHKSERLWACSGELLRQPLLKNLMHSAELSNLACNAFTDIRELSPVILHKTYSEIHHLTPFWSVDF</sequence>
<dbReference type="InterPro" id="IPR029071">
    <property type="entry name" value="Ubiquitin-like_domsf"/>
</dbReference>
<keyword evidence="9 10" id="KW-0009">Actin-binding</keyword>
<dbReference type="PROSITE" id="PS51456">
    <property type="entry name" value="MYOSIN_MOTOR"/>
    <property type="match status" value="1"/>
</dbReference>
<dbReference type="PANTHER" id="PTHR22692">
    <property type="entry name" value="MYOSIN VII, XV"/>
    <property type="match status" value="1"/>
</dbReference>
<dbReference type="GO" id="GO:0016459">
    <property type="term" value="C:myosin complex"/>
    <property type="evidence" value="ECO:0007669"/>
    <property type="project" value="UniProtKB-KW"/>
</dbReference>
<feature type="region of interest" description="Actin-binding" evidence="10">
    <location>
        <begin position="640"/>
        <end position="662"/>
    </location>
</feature>
<dbReference type="Gene3D" id="2.30.30.40">
    <property type="entry name" value="SH3 Domains"/>
    <property type="match status" value="1"/>
</dbReference>
<dbReference type="EMBL" id="SWLE01000007">
    <property type="protein sequence ID" value="TNM98024.1"/>
    <property type="molecule type" value="Genomic_DNA"/>
</dbReference>
<dbReference type="Pfam" id="PF00063">
    <property type="entry name" value="Myosin_head"/>
    <property type="match status" value="1"/>
</dbReference>
<dbReference type="InterPro" id="IPR036961">
    <property type="entry name" value="Kinesin_motor_dom_sf"/>
</dbReference>
<evidence type="ECO:0000256" key="1">
    <source>
        <dbReference type="ARBA" id="ARBA00004496"/>
    </source>
</evidence>
<dbReference type="InterPro" id="IPR011993">
    <property type="entry name" value="PH-like_dom_sf"/>
</dbReference>
<feature type="compositionally biased region" description="Acidic residues" evidence="11">
    <location>
        <begin position="943"/>
        <end position="952"/>
    </location>
</feature>
<evidence type="ECO:0000259" key="12">
    <source>
        <dbReference type="PROSITE" id="PS50057"/>
    </source>
</evidence>
<dbReference type="InterPro" id="IPR000857">
    <property type="entry name" value="MyTH4_dom"/>
</dbReference>
<dbReference type="Pfam" id="PF00784">
    <property type="entry name" value="MyTH4"/>
    <property type="match status" value="1"/>
</dbReference>
<dbReference type="SUPFAM" id="SSF47031">
    <property type="entry name" value="Second domain of FERM"/>
    <property type="match status" value="1"/>
</dbReference>
<dbReference type="Gene3D" id="1.20.58.530">
    <property type="match status" value="1"/>
</dbReference>
<organism evidence="15 16">
    <name type="scientific">Takifugu bimaculatus</name>
    <dbReference type="NCBI Taxonomy" id="433685"/>
    <lineage>
        <taxon>Eukaryota</taxon>
        <taxon>Metazoa</taxon>
        <taxon>Chordata</taxon>
        <taxon>Craniata</taxon>
        <taxon>Vertebrata</taxon>
        <taxon>Euteleostomi</taxon>
        <taxon>Actinopterygii</taxon>
        <taxon>Neopterygii</taxon>
        <taxon>Teleostei</taxon>
        <taxon>Neoteleostei</taxon>
        <taxon>Acanthomorphata</taxon>
        <taxon>Eupercaria</taxon>
        <taxon>Tetraodontiformes</taxon>
        <taxon>Tetradontoidea</taxon>
        <taxon>Tetraodontidae</taxon>
        <taxon>Takifugu</taxon>
    </lineage>
</organism>
<feature type="domain" description="MyTH4" evidence="13">
    <location>
        <begin position="974"/>
        <end position="1195"/>
    </location>
</feature>
<dbReference type="Pfam" id="PF21998">
    <property type="entry name" value="FERM_C1_MyoVII"/>
    <property type="match status" value="1"/>
</dbReference>
<dbReference type="Gene3D" id="2.30.29.30">
    <property type="entry name" value="Pleckstrin-homology domain (PH domain)/Phosphotyrosine-binding domain (PTB)"/>
    <property type="match status" value="1"/>
</dbReference>
<dbReference type="Proteomes" id="UP000516260">
    <property type="component" value="Chromosome 15"/>
</dbReference>